<proteinExistence type="predicted"/>
<sequence length="76" mass="8320">MARPPCLEERHGQRHHDLRSLVDWRTLSARAAATHGLAPGTGCWRSRLVRSAGMDALLAPFSSRDLFAFPGRGVPA</sequence>
<dbReference type="HOGENOM" id="CLU_2650304_0_0_5"/>
<dbReference type="Proteomes" id="UP000008207">
    <property type="component" value="Chromosome"/>
</dbReference>
<name>B8I9W7_METNO</name>
<dbReference type="EMBL" id="CP001349">
    <property type="protein sequence ID" value="ACL57195.1"/>
    <property type="molecule type" value="Genomic_DNA"/>
</dbReference>
<evidence type="ECO:0000313" key="1">
    <source>
        <dbReference type="EMBL" id="ACL57195.1"/>
    </source>
</evidence>
<accession>B8I9W7</accession>
<organism evidence="1 2">
    <name type="scientific">Methylobacterium nodulans (strain LMG 21967 / CNCM I-2342 / ORS 2060)</name>
    <dbReference type="NCBI Taxonomy" id="460265"/>
    <lineage>
        <taxon>Bacteria</taxon>
        <taxon>Pseudomonadati</taxon>
        <taxon>Pseudomonadota</taxon>
        <taxon>Alphaproteobacteria</taxon>
        <taxon>Hyphomicrobiales</taxon>
        <taxon>Methylobacteriaceae</taxon>
        <taxon>Methylobacterium</taxon>
    </lineage>
</organism>
<reference evidence="1 2" key="1">
    <citation type="submission" date="2009-01" db="EMBL/GenBank/DDBJ databases">
        <title>Complete sequence of chromosome of Methylobacterium nodulans ORS 2060.</title>
        <authorList>
            <consortium name="US DOE Joint Genome Institute"/>
            <person name="Lucas S."/>
            <person name="Copeland A."/>
            <person name="Lapidus A."/>
            <person name="Glavina del Rio T."/>
            <person name="Dalin E."/>
            <person name="Tice H."/>
            <person name="Bruce D."/>
            <person name="Goodwin L."/>
            <person name="Pitluck S."/>
            <person name="Sims D."/>
            <person name="Brettin T."/>
            <person name="Detter J.C."/>
            <person name="Han C."/>
            <person name="Larimer F."/>
            <person name="Land M."/>
            <person name="Hauser L."/>
            <person name="Kyrpides N."/>
            <person name="Ivanova N."/>
            <person name="Marx C.J."/>
            <person name="Richardson P."/>
        </authorList>
    </citation>
    <scope>NUCLEOTIDE SEQUENCE [LARGE SCALE GENOMIC DNA]</scope>
    <source>
        <strain evidence="2">LMG 21967 / CNCM I-2342 / ORS 2060</strain>
    </source>
</reference>
<evidence type="ECO:0000313" key="2">
    <source>
        <dbReference type="Proteomes" id="UP000008207"/>
    </source>
</evidence>
<dbReference type="AlphaFoldDB" id="B8I9W7"/>
<dbReference type="KEGG" id="mno:Mnod_2215"/>
<gene>
    <name evidence="1" type="ordered locus">Mnod_2215</name>
</gene>
<protein>
    <submittedName>
        <fullName evidence="1">Uncharacterized protein</fullName>
    </submittedName>
</protein>
<keyword evidence="2" id="KW-1185">Reference proteome</keyword>